<dbReference type="Pfam" id="PF09369">
    <property type="entry name" value="MZB"/>
    <property type="match status" value="1"/>
</dbReference>
<reference evidence="2 3" key="1">
    <citation type="submission" date="2020-03" db="EMBL/GenBank/DDBJ databases">
        <title>Whole genome shotgun sequence of Phytohabitans flavus NBRC 107702.</title>
        <authorList>
            <person name="Komaki H."/>
            <person name="Tamura T."/>
        </authorList>
    </citation>
    <scope>NUCLEOTIDE SEQUENCE [LARGE SCALE GENOMIC DNA]</scope>
    <source>
        <strain evidence="2 3">NBRC 107702</strain>
    </source>
</reference>
<keyword evidence="3" id="KW-1185">Reference proteome</keyword>
<accession>A0A6F8Y536</accession>
<dbReference type="InterPro" id="IPR047721">
    <property type="entry name" value="DrmB"/>
</dbReference>
<sequence length="603" mass="66154">MRTVRLSQVVSPFGVGSVFDVLGESLMGVDISEWPYAKTRRVESRRLEEALGVKELRSPPSVPSYPSKHTPGIPYQRFPRWIFCQECRRMRFARGHEEIGEAPKCAHCGGHMVPMRFIAVCARRGHAMDVPWDRWAHSQADTEDQRRCRRPELRFDTRSGGSEGLSSLVVHCMTCRASRHLGELPSRDSLKRIGVRCSGSQPWQQGSFSCDERLEVLQRGATNVTLPETTTALDIPEPSVSTRNVEAEIRQHRNFDDVRTAPDGPRASILIGLIAEDLGVTEDLVLRVARGVADGGGDAGADARRIGAGLLNDEWQAFMQATAARGEPTGSPNFVVSSTQLVVGGGDRVHSLLADTVRDVVLVHRLREVRVLHGYRRYDLAADVVPVHLGRRGRARWLPAVESFGEGIFLSLAEQRLSSWEQNDTVVARAKILERRRRDSHIGSRFVEVSPRSVLLHTLAHLLIRRLAFSCGYSAASLRERVYSAVGPDPEAGFLIYTAAGDAEGTLGGLVRQGEPPRLAQTLLSALEEASWCSADPVCRESRGQGLGSLNLAGCHGCCLVAETSCERSNVLLDRVLVVGDDTTPGLFGDVVDALRTASAERI</sequence>
<dbReference type="KEGG" id="pfla:Pflav_076150"/>
<gene>
    <name evidence="2" type="ORF">Pflav_076150</name>
</gene>
<dbReference type="NCBIfam" id="NF038324">
    <property type="entry name" value="DrmB_fam"/>
    <property type="match status" value="1"/>
</dbReference>
<reference evidence="2 3" key="2">
    <citation type="submission" date="2020-03" db="EMBL/GenBank/DDBJ databases">
        <authorList>
            <person name="Ichikawa N."/>
            <person name="Kimura A."/>
            <person name="Kitahashi Y."/>
            <person name="Uohara A."/>
        </authorList>
    </citation>
    <scope>NUCLEOTIDE SEQUENCE [LARGE SCALE GENOMIC DNA]</scope>
    <source>
        <strain evidence="2 3">NBRC 107702</strain>
    </source>
</reference>
<protein>
    <recommendedName>
        <fullName evidence="1">MrfA-like Zn-binding domain-containing protein</fullName>
    </recommendedName>
</protein>
<organism evidence="2 3">
    <name type="scientific">Phytohabitans flavus</name>
    <dbReference type="NCBI Taxonomy" id="1076124"/>
    <lineage>
        <taxon>Bacteria</taxon>
        <taxon>Bacillati</taxon>
        <taxon>Actinomycetota</taxon>
        <taxon>Actinomycetes</taxon>
        <taxon>Micromonosporales</taxon>
        <taxon>Micromonosporaceae</taxon>
    </lineage>
</organism>
<dbReference type="Proteomes" id="UP000502508">
    <property type="component" value="Chromosome"/>
</dbReference>
<evidence type="ECO:0000313" key="2">
    <source>
        <dbReference type="EMBL" id="BCB81205.1"/>
    </source>
</evidence>
<evidence type="ECO:0000313" key="3">
    <source>
        <dbReference type="Proteomes" id="UP000502508"/>
    </source>
</evidence>
<feature type="domain" description="MrfA-like Zn-binding" evidence="1">
    <location>
        <begin position="459"/>
        <end position="559"/>
    </location>
</feature>
<dbReference type="RefSeq" id="WP_232072300.1">
    <property type="nucleotide sequence ID" value="NZ_AP022870.1"/>
</dbReference>
<dbReference type="AlphaFoldDB" id="A0A6F8Y536"/>
<evidence type="ECO:0000259" key="1">
    <source>
        <dbReference type="Pfam" id="PF09369"/>
    </source>
</evidence>
<name>A0A6F8Y536_9ACTN</name>
<proteinExistence type="predicted"/>
<dbReference type="InterPro" id="IPR018973">
    <property type="entry name" value="MZB"/>
</dbReference>
<dbReference type="EMBL" id="AP022870">
    <property type="protein sequence ID" value="BCB81205.1"/>
    <property type="molecule type" value="Genomic_DNA"/>
</dbReference>